<dbReference type="Pfam" id="PF00038">
    <property type="entry name" value="Filament"/>
    <property type="match status" value="1"/>
</dbReference>
<dbReference type="Gene3D" id="1.20.5.1160">
    <property type="entry name" value="Vasodilator-stimulated phosphoprotein"/>
    <property type="match status" value="1"/>
</dbReference>
<dbReference type="Gene3D" id="1.20.5.500">
    <property type="entry name" value="Single helix bin"/>
    <property type="match status" value="1"/>
</dbReference>
<feature type="compositionally biased region" description="Low complexity" evidence="4">
    <location>
        <begin position="484"/>
        <end position="621"/>
    </location>
</feature>
<keyword evidence="2 3" id="KW-0175">Coiled coil</keyword>
<dbReference type="PRINTS" id="PR01248">
    <property type="entry name" value="TYPE1KERATIN"/>
</dbReference>
<proteinExistence type="predicted"/>
<dbReference type="SUPFAM" id="SSF64593">
    <property type="entry name" value="Intermediate filament protein, coiled coil region"/>
    <property type="match status" value="2"/>
</dbReference>
<dbReference type="EMBL" id="CAUEEQ010027151">
    <property type="protein sequence ID" value="CAJ0947696.1"/>
    <property type="molecule type" value="Genomic_DNA"/>
</dbReference>
<evidence type="ECO:0000313" key="7">
    <source>
        <dbReference type="Proteomes" id="UP001176940"/>
    </source>
</evidence>
<name>A0ABN9LRK3_9NEOB</name>
<evidence type="ECO:0000256" key="3">
    <source>
        <dbReference type="SAM" id="Coils"/>
    </source>
</evidence>
<keyword evidence="1" id="KW-0403">Intermediate filament</keyword>
<feature type="region of interest" description="Disordered" evidence="4">
    <location>
        <begin position="479"/>
        <end position="634"/>
    </location>
</feature>
<accession>A0ABN9LRK3</accession>
<feature type="domain" description="IF rod" evidence="5">
    <location>
        <begin position="169"/>
        <end position="484"/>
    </location>
</feature>
<comment type="caution">
    <text evidence="6">The sequence shown here is derived from an EMBL/GenBank/DDBJ whole genome shotgun (WGS) entry which is preliminary data.</text>
</comment>
<feature type="coiled-coil region" evidence="3">
    <location>
        <begin position="283"/>
        <end position="317"/>
    </location>
</feature>
<evidence type="ECO:0000256" key="4">
    <source>
        <dbReference type="SAM" id="MobiDB-lite"/>
    </source>
</evidence>
<dbReference type="PROSITE" id="PS51842">
    <property type="entry name" value="IF_ROD_2"/>
    <property type="match status" value="1"/>
</dbReference>
<protein>
    <recommendedName>
        <fullName evidence="5">IF rod domain-containing protein</fullName>
    </recommendedName>
</protein>
<evidence type="ECO:0000256" key="2">
    <source>
        <dbReference type="ARBA" id="ARBA00023054"/>
    </source>
</evidence>
<evidence type="ECO:0000313" key="6">
    <source>
        <dbReference type="EMBL" id="CAJ0947696.1"/>
    </source>
</evidence>
<dbReference type="PANTHER" id="PTHR23239:SF180">
    <property type="entry name" value="KERATIN, TYPE I CYTOSKELETAL 17"/>
    <property type="match status" value="1"/>
</dbReference>
<reference evidence="6" key="1">
    <citation type="submission" date="2023-07" db="EMBL/GenBank/DDBJ databases">
        <authorList>
            <person name="Stuckert A."/>
        </authorList>
    </citation>
    <scope>NUCLEOTIDE SEQUENCE</scope>
</reference>
<sequence length="653" mass="67406">MDPQEGLFRHRWNSADIRGCGRYHCALGTMANQYRSSGGVNRGYGSTSASSYNVSVSSSSYRQQRGGGLGFGSGQGAACFTDGYNGGSGGQFGGAVSGGSFGGSSGGGFGGGSGGGFGSGGFGGGFGSGGSGAGSGSGGFGGGNAGGSFGGGVTGGGFSGNDGLLSGSEKQTMQNLNDRLAAYLDKVHALEEANADLEAKIKDWYDKNEQGSTSTGSKDYSQYFKTIEDLKTQIQNAATENASIMLSIDNARLAADDFRMKYESELHLRQSVEADTNGLRKVMDDLTMSKSDLEMQVESLTEELTNLKKNHEEDVQSNQGTTVGQVNVEMDAAPGKDLTKILNDMRTEYEALAEKNRKDAEAWFNQKSGQIQKEITVGVQQEQTNKTEITQLRQTLQTLQMELQSQSAMKQSLESSLAETEGSYCSQLSQIQAAISSVEEQLEQIKNDTQCQKSDYEELLDIKVHLEQEIATYQKLLEEGDAETGQGTTQGTTQGSGATTTTQGSQAGGTSAQSSRASTTQSSSSSTSTSQTTRPGSAVSGSGGSSALDTSSRGSGGSRTSSQTSSTTSSPASRGQVSPSGSGSAGSAGQSSTAAASSSTAGARSGGQSSSATVGSGSQSSDVKTRKTVVKTETYVDGNIVDSKIEEIEEPVK</sequence>
<dbReference type="Proteomes" id="UP001176940">
    <property type="component" value="Unassembled WGS sequence"/>
</dbReference>
<feature type="coiled-coil region" evidence="3">
    <location>
        <begin position="173"/>
        <end position="240"/>
    </location>
</feature>
<dbReference type="PANTHER" id="PTHR23239">
    <property type="entry name" value="INTERMEDIATE FILAMENT"/>
    <property type="match status" value="1"/>
</dbReference>
<dbReference type="InterPro" id="IPR002957">
    <property type="entry name" value="Keratin_I"/>
</dbReference>
<evidence type="ECO:0000259" key="5">
    <source>
        <dbReference type="PROSITE" id="PS51842"/>
    </source>
</evidence>
<evidence type="ECO:0000256" key="1">
    <source>
        <dbReference type="ARBA" id="ARBA00022754"/>
    </source>
</evidence>
<dbReference type="InterPro" id="IPR039008">
    <property type="entry name" value="IF_rod_dom"/>
</dbReference>
<dbReference type="Gene3D" id="1.20.5.170">
    <property type="match status" value="1"/>
</dbReference>
<keyword evidence="7" id="KW-1185">Reference proteome</keyword>
<gene>
    <name evidence="6" type="ORF">RIMI_LOCUS11793691</name>
</gene>
<organism evidence="6 7">
    <name type="scientific">Ranitomeya imitator</name>
    <name type="common">mimic poison frog</name>
    <dbReference type="NCBI Taxonomy" id="111125"/>
    <lineage>
        <taxon>Eukaryota</taxon>
        <taxon>Metazoa</taxon>
        <taxon>Chordata</taxon>
        <taxon>Craniata</taxon>
        <taxon>Vertebrata</taxon>
        <taxon>Euteleostomi</taxon>
        <taxon>Amphibia</taxon>
        <taxon>Batrachia</taxon>
        <taxon>Anura</taxon>
        <taxon>Neobatrachia</taxon>
        <taxon>Hyloidea</taxon>
        <taxon>Dendrobatidae</taxon>
        <taxon>Dendrobatinae</taxon>
        <taxon>Ranitomeya</taxon>
    </lineage>
</organism>
<dbReference type="SMART" id="SM01391">
    <property type="entry name" value="Filament"/>
    <property type="match status" value="1"/>
</dbReference>